<name>A0AAE0F818_9CHLO</name>
<dbReference type="AlphaFoldDB" id="A0AAE0F818"/>
<organism evidence="1 2">
    <name type="scientific">Cymbomonas tetramitiformis</name>
    <dbReference type="NCBI Taxonomy" id="36881"/>
    <lineage>
        <taxon>Eukaryota</taxon>
        <taxon>Viridiplantae</taxon>
        <taxon>Chlorophyta</taxon>
        <taxon>Pyramimonadophyceae</taxon>
        <taxon>Pyramimonadales</taxon>
        <taxon>Pyramimonadaceae</taxon>
        <taxon>Cymbomonas</taxon>
    </lineage>
</organism>
<reference evidence="1 2" key="1">
    <citation type="journal article" date="2015" name="Genome Biol. Evol.">
        <title>Comparative Genomics of a Bacterivorous Green Alga Reveals Evolutionary Causalities and Consequences of Phago-Mixotrophic Mode of Nutrition.</title>
        <authorList>
            <person name="Burns J.A."/>
            <person name="Paasch A."/>
            <person name="Narechania A."/>
            <person name="Kim E."/>
        </authorList>
    </citation>
    <scope>NUCLEOTIDE SEQUENCE [LARGE SCALE GENOMIC DNA]</scope>
    <source>
        <strain evidence="1 2">PLY_AMNH</strain>
    </source>
</reference>
<dbReference type="EMBL" id="LGRX02023213">
    <property type="protein sequence ID" value="KAK3254766.1"/>
    <property type="molecule type" value="Genomic_DNA"/>
</dbReference>
<sequence length="92" mass="10079">MQSGDRLLVPGLRAAIEDVHAVRALTQQRYLLPETTRVQAAPPSQAGFGLSGGWMEVPLLGVLTFHHDVVQERFGLNTKALDDLLSQRYPVG</sequence>
<keyword evidence="2" id="KW-1185">Reference proteome</keyword>
<comment type="caution">
    <text evidence="1">The sequence shown here is derived from an EMBL/GenBank/DDBJ whole genome shotgun (WGS) entry which is preliminary data.</text>
</comment>
<gene>
    <name evidence="1" type="ORF">CYMTET_36029</name>
</gene>
<evidence type="ECO:0000313" key="1">
    <source>
        <dbReference type="EMBL" id="KAK3254766.1"/>
    </source>
</evidence>
<protein>
    <submittedName>
        <fullName evidence="1">Uncharacterized protein</fullName>
    </submittedName>
</protein>
<proteinExistence type="predicted"/>
<accession>A0AAE0F818</accession>
<dbReference type="Proteomes" id="UP001190700">
    <property type="component" value="Unassembled WGS sequence"/>
</dbReference>
<evidence type="ECO:0000313" key="2">
    <source>
        <dbReference type="Proteomes" id="UP001190700"/>
    </source>
</evidence>